<dbReference type="Gene3D" id="1.10.1370.20">
    <property type="entry name" value="Oligoendopeptidase f, C-terminal domain"/>
    <property type="match status" value="1"/>
</dbReference>
<protein>
    <recommendedName>
        <fullName evidence="6">Oligopeptidase F</fullName>
        <ecNumber evidence="6">3.4.24.-</ecNumber>
    </recommendedName>
</protein>
<feature type="domain" description="Peptidase M3A/M3B catalytic" evidence="7">
    <location>
        <begin position="192"/>
        <end position="566"/>
    </location>
</feature>
<proteinExistence type="inferred from homology"/>
<keyword evidence="4 6" id="KW-0862">Zinc</keyword>
<dbReference type="EMBL" id="QXEV01000032">
    <property type="protein sequence ID" value="RIA64873.1"/>
    <property type="molecule type" value="Genomic_DNA"/>
</dbReference>
<dbReference type="InterPro" id="IPR001567">
    <property type="entry name" value="Pept_M3A_M3B_dom"/>
</dbReference>
<evidence type="ECO:0000256" key="1">
    <source>
        <dbReference type="ARBA" id="ARBA00022670"/>
    </source>
</evidence>
<dbReference type="SUPFAM" id="SSF55486">
    <property type="entry name" value="Metalloproteases ('zincins'), catalytic domain"/>
    <property type="match status" value="1"/>
</dbReference>
<sequence>MNWDLTRIYKNENLWEEDFKKLDSYILDLENLKGNLGTKEGFKAYTKWVNDSGILLTKLYVYASMKNDLNQKDKESSRLIARIGSKYSEYVEKSSFADPEILSIGKDKILSYCKEFAPAFYHTMENLFRRNEHILDSKSEGILASFSDASSTFNQLYSKLTIVDNKGVKVLLSSGEEVEINKANMTYYLSICKSQEDRRKVFNAVYEFYDLHKNTLASIYAGILKSEYANMKNRGYKSMVSAKLDYENIPVSVYESLIHTTRENTLPLKRYYKIRKDYFKLDKLRTYDRFLKFRESSKNYSYSEAKKMVLEAMDFMGSDYKAKAEKCLANGVVDVDIKEGKRNGAYSTSTYEEGAFILLNHNGDLSDAFTLAHECGHSIHTTYTNMNQEYINSNYSLFVAEVASTFNEQRFLDYLMNTVSDKDEKIVLLQQAIDNICATYYRQTLFATFEYEAHKLLEEGKPIDEDALSDIMRSLYKDYYDIDLNEEEYKCLVWAYIPHFFNYPFYVYQYATSFSASMALYDDVKNKKDGAFDRYINLLKSGGADYPVTLLKNAGCDLTKPDAFLAVVRRMDSLLDTLEELLK</sequence>
<evidence type="ECO:0000256" key="5">
    <source>
        <dbReference type="ARBA" id="ARBA00023049"/>
    </source>
</evidence>
<dbReference type="PANTHER" id="PTHR11804:SF84">
    <property type="entry name" value="SACCHAROLYSIN"/>
    <property type="match status" value="1"/>
</dbReference>
<dbReference type="InterPro" id="IPR045090">
    <property type="entry name" value="Pept_M3A_M3B"/>
</dbReference>
<dbReference type="PANTHER" id="PTHR11804">
    <property type="entry name" value="PROTEASE M3 THIMET OLIGOPEPTIDASE-RELATED"/>
    <property type="match status" value="1"/>
</dbReference>
<dbReference type="AlphaFoldDB" id="A0A397QTW6"/>
<dbReference type="CDD" id="cd09608">
    <property type="entry name" value="M3B_PepF"/>
    <property type="match status" value="1"/>
</dbReference>
<gene>
    <name evidence="9" type="ORF">EI71_01797</name>
</gene>
<dbReference type="NCBIfam" id="TIGR00181">
    <property type="entry name" value="pepF"/>
    <property type="match status" value="1"/>
</dbReference>
<dbReference type="Pfam" id="PF01432">
    <property type="entry name" value="Peptidase_M3"/>
    <property type="match status" value="1"/>
</dbReference>
<dbReference type="GO" id="GO:0046872">
    <property type="term" value="F:metal ion binding"/>
    <property type="evidence" value="ECO:0007669"/>
    <property type="project" value="UniProtKB-UniRule"/>
</dbReference>
<keyword evidence="2 6" id="KW-0479">Metal-binding</keyword>
<keyword evidence="10" id="KW-1185">Reference proteome</keyword>
<dbReference type="InterPro" id="IPR042088">
    <property type="entry name" value="OligoPept_F_C"/>
</dbReference>
<keyword evidence="3 6" id="KW-0378">Hydrolase</keyword>
<evidence type="ECO:0000313" key="10">
    <source>
        <dbReference type="Proteomes" id="UP000266506"/>
    </source>
</evidence>
<dbReference type="InterPro" id="IPR013647">
    <property type="entry name" value="OligopepF_N_dom"/>
</dbReference>
<evidence type="ECO:0000256" key="4">
    <source>
        <dbReference type="ARBA" id="ARBA00022833"/>
    </source>
</evidence>
<evidence type="ECO:0000313" key="9">
    <source>
        <dbReference type="EMBL" id="RIA64873.1"/>
    </source>
</evidence>
<evidence type="ECO:0000256" key="2">
    <source>
        <dbReference type="ARBA" id="ARBA00022723"/>
    </source>
</evidence>
<evidence type="ECO:0000259" key="7">
    <source>
        <dbReference type="Pfam" id="PF01432"/>
    </source>
</evidence>
<dbReference type="GO" id="GO:0006518">
    <property type="term" value="P:peptide metabolic process"/>
    <property type="evidence" value="ECO:0007669"/>
    <property type="project" value="TreeGrafter"/>
</dbReference>
<dbReference type="Gene3D" id="1.20.140.70">
    <property type="entry name" value="Oligopeptidase f, N-terminal domain"/>
    <property type="match status" value="1"/>
</dbReference>
<dbReference type="InterPro" id="IPR004438">
    <property type="entry name" value="Peptidase_M3B"/>
</dbReference>
<name>A0A397QTW6_9MOLU</name>
<dbReference type="GO" id="GO:0006508">
    <property type="term" value="P:proteolysis"/>
    <property type="evidence" value="ECO:0007669"/>
    <property type="project" value="UniProtKB-KW"/>
</dbReference>
<dbReference type="Pfam" id="PF08439">
    <property type="entry name" value="Peptidase_M3_N"/>
    <property type="match status" value="1"/>
</dbReference>
<keyword evidence="1 6" id="KW-0645">Protease</keyword>
<comment type="function">
    <text evidence="6">Has oligopeptidase activity and degrades a variety of small bioactive peptides.</text>
</comment>
<dbReference type="InParanoid" id="A0A397QTW6"/>
<evidence type="ECO:0000256" key="6">
    <source>
        <dbReference type="RuleBase" id="RU368091"/>
    </source>
</evidence>
<dbReference type="OrthoDB" id="9766487at2"/>
<dbReference type="GO" id="GO:0004222">
    <property type="term" value="F:metalloendopeptidase activity"/>
    <property type="evidence" value="ECO:0007669"/>
    <property type="project" value="UniProtKB-UniRule"/>
</dbReference>
<organism evidence="9 10">
    <name type="scientific">Anaeroplasma bactoclasticum</name>
    <dbReference type="NCBI Taxonomy" id="2088"/>
    <lineage>
        <taxon>Bacteria</taxon>
        <taxon>Bacillati</taxon>
        <taxon>Mycoplasmatota</taxon>
        <taxon>Mollicutes</taxon>
        <taxon>Anaeroplasmatales</taxon>
        <taxon>Anaeroplasmataceae</taxon>
        <taxon>Anaeroplasma</taxon>
    </lineage>
</organism>
<dbReference type="FunCoup" id="A0A397QTW6">
    <property type="interactions" value="2"/>
</dbReference>
<comment type="cofactor">
    <cofactor evidence="6">
        <name>Zn(2+)</name>
        <dbReference type="ChEBI" id="CHEBI:29105"/>
    </cofactor>
    <text evidence="6">Binds 1 zinc ion.</text>
</comment>
<comment type="caution">
    <text evidence="9">The sequence shown here is derived from an EMBL/GenBank/DDBJ whole genome shotgun (WGS) entry which is preliminary data.</text>
</comment>
<feature type="domain" description="Oligopeptidase F N-terminal" evidence="8">
    <location>
        <begin position="100"/>
        <end position="164"/>
    </location>
</feature>
<accession>A0A397QTW6</accession>
<dbReference type="EC" id="3.4.24.-" evidence="6"/>
<evidence type="ECO:0000259" key="8">
    <source>
        <dbReference type="Pfam" id="PF08439"/>
    </source>
</evidence>
<evidence type="ECO:0000256" key="3">
    <source>
        <dbReference type="ARBA" id="ARBA00022801"/>
    </source>
</evidence>
<keyword evidence="5 6" id="KW-0482">Metalloprotease</keyword>
<comment type="similarity">
    <text evidence="6">Belongs to the peptidase M3B family.</text>
</comment>
<dbReference type="RefSeq" id="WP_119016867.1">
    <property type="nucleotide sequence ID" value="NZ_QXEV01000032.1"/>
</dbReference>
<dbReference type="Proteomes" id="UP000266506">
    <property type="component" value="Unassembled WGS sequence"/>
</dbReference>
<reference evidence="9 10" key="1">
    <citation type="submission" date="2018-08" db="EMBL/GenBank/DDBJ databases">
        <title>Genomic Encyclopedia of Archaeal and Bacterial Type Strains, Phase II (KMG-II): from individual species to whole genera.</title>
        <authorList>
            <person name="Goeker M."/>
        </authorList>
    </citation>
    <scope>NUCLEOTIDE SEQUENCE [LARGE SCALE GENOMIC DNA]</scope>
    <source>
        <strain evidence="9 10">ATCC 27112</strain>
    </source>
</reference>